<comment type="caution">
    <text evidence="2">The sequence shown here is derived from an EMBL/GenBank/DDBJ whole genome shotgun (WGS) entry which is preliminary data.</text>
</comment>
<feature type="compositionally biased region" description="Basic and acidic residues" evidence="1">
    <location>
        <begin position="416"/>
        <end position="432"/>
    </location>
</feature>
<dbReference type="AlphaFoldDB" id="A0A433B9W9"/>
<keyword evidence="3" id="KW-1185">Reference proteome</keyword>
<dbReference type="Proteomes" id="UP000268093">
    <property type="component" value="Unassembled WGS sequence"/>
</dbReference>
<evidence type="ECO:0000313" key="3">
    <source>
        <dbReference type="Proteomes" id="UP000268093"/>
    </source>
</evidence>
<dbReference type="EMBL" id="RBNI01015008">
    <property type="protein sequence ID" value="RUP17556.1"/>
    <property type="molecule type" value="Genomic_DNA"/>
</dbReference>
<feature type="non-terminal residue" evidence="2">
    <location>
        <position position="1"/>
    </location>
</feature>
<organism evidence="2 3">
    <name type="scientific">Jimgerdemannia flammicorona</name>
    <dbReference type="NCBI Taxonomy" id="994334"/>
    <lineage>
        <taxon>Eukaryota</taxon>
        <taxon>Fungi</taxon>
        <taxon>Fungi incertae sedis</taxon>
        <taxon>Mucoromycota</taxon>
        <taxon>Mucoromycotina</taxon>
        <taxon>Endogonomycetes</taxon>
        <taxon>Endogonales</taxon>
        <taxon>Endogonaceae</taxon>
        <taxon>Jimgerdemannia</taxon>
    </lineage>
</organism>
<proteinExistence type="predicted"/>
<evidence type="ECO:0000256" key="1">
    <source>
        <dbReference type="SAM" id="MobiDB-lite"/>
    </source>
</evidence>
<reference evidence="2 3" key="1">
    <citation type="journal article" date="2018" name="New Phytol.">
        <title>Phylogenomics of Endogonaceae and evolution of mycorrhizas within Mucoromycota.</title>
        <authorList>
            <person name="Chang Y."/>
            <person name="Desiro A."/>
            <person name="Na H."/>
            <person name="Sandor L."/>
            <person name="Lipzen A."/>
            <person name="Clum A."/>
            <person name="Barry K."/>
            <person name="Grigoriev I.V."/>
            <person name="Martin F.M."/>
            <person name="Stajich J.E."/>
            <person name="Smith M.E."/>
            <person name="Bonito G."/>
            <person name="Spatafora J.W."/>
        </authorList>
    </citation>
    <scope>NUCLEOTIDE SEQUENCE [LARGE SCALE GENOMIC DNA]</scope>
    <source>
        <strain evidence="2 3">GMNB39</strain>
    </source>
</reference>
<name>A0A433B9W9_9FUNG</name>
<gene>
    <name evidence="2" type="ORF">BC936DRAFT_139443</name>
</gene>
<accession>A0A433B9W9</accession>
<sequence>SRRAALRRAQDRHSNTYPLVRWYLQANLPAIFSKMSDNYVFQARPDISPFFTDVHWREWTCVKFLNFVQSERRIHLREKSALHHRYRDCLILIRSTNPPSDVVDYINYLIEFHLKNNQKELKIFWNAIKFPNDRESTIPDANDYILSTGLNVTDVIREKDVIVDLSSKNPICGTTEEWEEIQQDFQLTLDVLCRDIPSNYEKAVDFLCKDVNDSRKMHQNLGTGYSFMFQEIDVQDDDSNDSRGLVGLHIAAQNTMHTYLEGNVISTELSEATFVIRFFSPIFEKIMMGLSDKLLWKWGENTLNAFAAKRNSEIEDGDRVQMGQRTDGIALLYANQLEIMLIEFAAPGEQLYGSKACADKLKMMQGMKDALDRLLLTSLKGSDHQELQKVFVIGVQIGWGQVGQKQPHNLGATADQRAEHGAERERRPDDGGRSSSGKISAMMMNVRPNRPAPVPMANIRCKVMVYIINLAYNSVYRFQEIDTFTFPLNERDMQFKFKALLEGFLRLRIVSSII</sequence>
<evidence type="ECO:0000313" key="2">
    <source>
        <dbReference type="EMBL" id="RUP17556.1"/>
    </source>
</evidence>
<protein>
    <submittedName>
        <fullName evidence="2">Uncharacterized protein</fullName>
    </submittedName>
</protein>
<feature type="region of interest" description="Disordered" evidence="1">
    <location>
        <begin position="406"/>
        <end position="438"/>
    </location>
</feature>